<dbReference type="PANTHER" id="PTHR43390">
    <property type="entry name" value="SIGNAL PEPTIDASE I"/>
    <property type="match status" value="1"/>
</dbReference>
<evidence type="ECO:0000256" key="7">
    <source>
        <dbReference type="PIRSR" id="PIRSR600223-1"/>
    </source>
</evidence>
<evidence type="ECO:0000313" key="12">
    <source>
        <dbReference type="Proteomes" id="UP000614239"/>
    </source>
</evidence>
<keyword evidence="12" id="KW-1185">Reference proteome</keyword>
<keyword evidence="8" id="KW-1133">Transmembrane helix</keyword>
<dbReference type="InterPro" id="IPR036286">
    <property type="entry name" value="LexA/Signal_pep-like_sf"/>
</dbReference>
<accession>A0A8H9H8M4</accession>
<evidence type="ECO:0000259" key="10">
    <source>
        <dbReference type="Pfam" id="PF10502"/>
    </source>
</evidence>
<comment type="catalytic activity">
    <reaction evidence="1 8">
        <text>Cleavage of hydrophobic, N-terminal signal or leader sequences from secreted and periplasmic proteins.</text>
        <dbReference type="EC" id="3.4.21.89"/>
    </reaction>
</comment>
<gene>
    <name evidence="11" type="ORF">GCM10011612_09110</name>
</gene>
<dbReference type="CDD" id="cd06530">
    <property type="entry name" value="S26_SPase_I"/>
    <property type="match status" value="1"/>
</dbReference>
<dbReference type="InterPro" id="IPR000223">
    <property type="entry name" value="Pept_S26A_signal_pept_1"/>
</dbReference>
<comment type="subcellular location">
    <subcellularLocation>
        <location evidence="2">Cell membrane</location>
        <topology evidence="2">Single-pass type II membrane protein</topology>
    </subcellularLocation>
    <subcellularLocation>
        <location evidence="8">Membrane</location>
        <topology evidence="8">Single-pass type II membrane protein</topology>
    </subcellularLocation>
</comment>
<comment type="caution">
    <text evidence="11">The sequence shown here is derived from an EMBL/GenBank/DDBJ whole genome shotgun (WGS) entry which is preliminary data.</text>
</comment>
<feature type="active site" evidence="7">
    <location>
        <position position="99"/>
    </location>
</feature>
<dbReference type="PANTHER" id="PTHR43390:SF1">
    <property type="entry name" value="CHLOROPLAST PROCESSING PEPTIDASE"/>
    <property type="match status" value="1"/>
</dbReference>
<comment type="similarity">
    <text evidence="3 8">Belongs to the peptidase S26 family.</text>
</comment>
<feature type="domain" description="Peptidase S26" evidence="10">
    <location>
        <begin position="72"/>
        <end position="256"/>
    </location>
</feature>
<dbReference type="RefSeq" id="WP_080462968.1">
    <property type="nucleotide sequence ID" value="NZ_BMNJ01000002.1"/>
</dbReference>
<keyword evidence="8" id="KW-0472">Membrane</keyword>
<dbReference type="PROSITE" id="PS00761">
    <property type="entry name" value="SPASE_I_3"/>
    <property type="match status" value="1"/>
</dbReference>
<evidence type="ECO:0000256" key="3">
    <source>
        <dbReference type="ARBA" id="ARBA00009370"/>
    </source>
</evidence>
<dbReference type="GO" id="GO:0009003">
    <property type="term" value="F:signal peptidase activity"/>
    <property type="evidence" value="ECO:0007669"/>
    <property type="project" value="UniProtKB-EC"/>
</dbReference>
<reference evidence="11" key="1">
    <citation type="journal article" date="2014" name="Int. J. Syst. Evol. Microbiol.">
        <title>Complete genome sequence of Corynebacterium casei LMG S-19264T (=DSM 44701T), isolated from a smear-ripened cheese.</title>
        <authorList>
            <consortium name="US DOE Joint Genome Institute (JGI-PGF)"/>
            <person name="Walter F."/>
            <person name="Albersmeier A."/>
            <person name="Kalinowski J."/>
            <person name="Ruckert C."/>
        </authorList>
    </citation>
    <scope>NUCLEOTIDE SEQUENCE</scope>
    <source>
        <strain evidence="11">CGMCC 4.7372</strain>
    </source>
</reference>
<dbReference type="PROSITE" id="PS00501">
    <property type="entry name" value="SPASE_I_1"/>
    <property type="match status" value="1"/>
</dbReference>
<evidence type="ECO:0000256" key="1">
    <source>
        <dbReference type="ARBA" id="ARBA00000677"/>
    </source>
</evidence>
<feature type="compositionally biased region" description="Pro residues" evidence="9">
    <location>
        <begin position="33"/>
        <end position="42"/>
    </location>
</feature>
<evidence type="ECO:0000256" key="5">
    <source>
        <dbReference type="ARBA" id="ARBA00022670"/>
    </source>
</evidence>
<dbReference type="Proteomes" id="UP000614239">
    <property type="component" value="Unassembled WGS sequence"/>
</dbReference>
<dbReference type="InterPro" id="IPR019533">
    <property type="entry name" value="Peptidase_S26"/>
</dbReference>
<dbReference type="EC" id="3.4.21.89" evidence="4 8"/>
<dbReference type="NCBIfam" id="TIGR02227">
    <property type="entry name" value="sigpep_I_bact"/>
    <property type="match status" value="1"/>
</dbReference>
<sequence>MTDQRQPIIVLGASQDDPEDEEPHQEGGNSPLSLPPAIPPRQPVANATGTRLADSAPRPSASSRWRRLLSSLIVVVVVLAGSAFIKSFVVQTFEIPSASMEPTLVNGDRVAVTMYDSKDLRRGDIVVFRDPGSWLDTTDPTGFRGALRDFAIAIRLLPEGSGHHLIKRVIGMPGDRVVADGHGGLTVNGVQIHEPYLRPGTSPSTTPFDVVVPEGCVWVMGDNRSNSADSRFHTSDAHGGALPLTDVVGVAKGIVWPFSHWGTLAGGREAFKEVPAADPLAATTTAAAVALREDAPAGMVRAA</sequence>
<dbReference type="SUPFAM" id="SSF51306">
    <property type="entry name" value="LexA/Signal peptidase"/>
    <property type="match status" value="1"/>
</dbReference>
<feature type="region of interest" description="Disordered" evidence="9">
    <location>
        <begin position="1"/>
        <end position="59"/>
    </location>
</feature>
<dbReference type="OrthoDB" id="9815782at2"/>
<name>A0A8H9H8M4_9ACTO</name>
<dbReference type="GO" id="GO:0005886">
    <property type="term" value="C:plasma membrane"/>
    <property type="evidence" value="ECO:0007669"/>
    <property type="project" value="UniProtKB-SubCell"/>
</dbReference>
<evidence type="ECO:0000256" key="8">
    <source>
        <dbReference type="RuleBase" id="RU362042"/>
    </source>
</evidence>
<evidence type="ECO:0000256" key="9">
    <source>
        <dbReference type="SAM" id="MobiDB-lite"/>
    </source>
</evidence>
<dbReference type="InterPro" id="IPR019756">
    <property type="entry name" value="Pept_S26A_signal_pept_1_Ser-AS"/>
</dbReference>
<dbReference type="EMBL" id="BMNJ01000002">
    <property type="protein sequence ID" value="GGO97160.1"/>
    <property type="molecule type" value="Genomic_DNA"/>
</dbReference>
<dbReference type="Pfam" id="PF10502">
    <property type="entry name" value="Peptidase_S26"/>
    <property type="match status" value="1"/>
</dbReference>
<evidence type="ECO:0000256" key="4">
    <source>
        <dbReference type="ARBA" id="ARBA00013208"/>
    </source>
</evidence>
<dbReference type="AlphaFoldDB" id="A0A8H9H8M4"/>
<dbReference type="GO" id="GO:0004252">
    <property type="term" value="F:serine-type endopeptidase activity"/>
    <property type="evidence" value="ECO:0007669"/>
    <property type="project" value="InterPro"/>
</dbReference>
<evidence type="ECO:0000256" key="2">
    <source>
        <dbReference type="ARBA" id="ARBA00004401"/>
    </source>
</evidence>
<keyword evidence="8" id="KW-0812">Transmembrane</keyword>
<dbReference type="GO" id="GO:0006465">
    <property type="term" value="P:signal peptide processing"/>
    <property type="evidence" value="ECO:0007669"/>
    <property type="project" value="InterPro"/>
</dbReference>
<protein>
    <recommendedName>
        <fullName evidence="4 8">Signal peptidase I</fullName>
        <ecNumber evidence="4 8">3.4.21.89</ecNumber>
    </recommendedName>
</protein>
<dbReference type="PRINTS" id="PR00727">
    <property type="entry name" value="LEADERPTASE"/>
</dbReference>
<evidence type="ECO:0000256" key="6">
    <source>
        <dbReference type="ARBA" id="ARBA00022801"/>
    </source>
</evidence>
<reference evidence="11" key="2">
    <citation type="submission" date="2020-09" db="EMBL/GenBank/DDBJ databases">
        <authorList>
            <person name="Sun Q."/>
            <person name="Zhou Y."/>
        </authorList>
    </citation>
    <scope>NUCLEOTIDE SEQUENCE</scope>
    <source>
        <strain evidence="11">CGMCC 4.7372</strain>
    </source>
</reference>
<proteinExistence type="inferred from homology"/>
<organism evidence="11 12">
    <name type="scientific">Actinomyces gaoshouyii</name>
    <dbReference type="NCBI Taxonomy" id="1960083"/>
    <lineage>
        <taxon>Bacteria</taxon>
        <taxon>Bacillati</taxon>
        <taxon>Actinomycetota</taxon>
        <taxon>Actinomycetes</taxon>
        <taxon>Actinomycetales</taxon>
        <taxon>Actinomycetaceae</taxon>
        <taxon>Actinomyces</taxon>
    </lineage>
</organism>
<keyword evidence="6 8" id="KW-0378">Hydrolase</keyword>
<dbReference type="InterPro" id="IPR019758">
    <property type="entry name" value="Pept_S26A_signal_pept_1_CS"/>
</dbReference>
<feature type="transmembrane region" description="Helical" evidence="8">
    <location>
        <begin position="68"/>
        <end position="89"/>
    </location>
</feature>
<dbReference type="Gene3D" id="2.10.109.10">
    <property type="entry name" value="Umud Fragment, subunit A"/>
    <property type="match status" value="1"/>
</dbReference>
<feature type="active site" evidence="7">
    <location>
        <position position="167"/>
    </location>
</feature>
<evidence type="ECO:0000313" key="11">
    <source>
        <dbReference type="EMBL" id="GGO97160.1"/>
    </source>
</evidence>
<keyword evidence="5 8" id="KW-0645">Protease</keyword>